<dbReference type="AlphaFoldDB" id="A0AA88KQT3"/>
<sequence>MGNTAYPLFLDMGHDLASKLEPKDKTDLEESMQEQVARFDDLSHMADERMQALNTAMSVAKLHPDWKEFMAALRPDWEEKPAPDAEKIHDEVSDKYKNTHVEQNSEFIKVIWALHMHDNMVESYHVPVIGSIVVGVKNFWSIGSMTTHRPNIHYPATVGDVVAASFKFQ</sequence>
<protein>
    <submittedName>
        <fullName evidence="1">Uncharacterized protein</fullName>
    </submittedName>
</protein>
<name>A0AA88KQT3_ARTSF</name>
<organism evidence="1 2">
    <name type="scientific">Artemia franciscana</name>
    <name type="common">Brine shrimp</name>
    <name type="synonym">Artemia sanfranciscana</name>
    <dbReference type="NCBI Taxonomy" id="6661"/>
    <lineage>
        <taxon>Eukaryota</taxon>
        <taxon>Metazoa</taxon>
        <taxon>Ecdysozoa</taxon>
        <taxon>Arthropoda</taxon>
        <taxon>Crustacea</taxon>
        <taxon>Branchiopoda</taxon>
        <taxon>Anostraca</taxon>
        <taxon>Artemiidae</taxon>
        <taxon>Artemia</taxon>
    </lineage>
</organism>
<dbReference type="EMBL" id="JAVRJZ010002914">
    <property type="protein sequence ID" value="KAK2701623.1"/>
    <property type="molecule type" value="Genomic_DNA"/>
</dbReference>
<evidence type="ECO:0000313" key="1">
    <source>
        <dbReference type="EMBL" id="KAK2701623.1"/>
    </source>
</evidence>
<evidence type="ECO:0000313" key="2">
    <source>
        <dbReference type="Proteomes" id="UP001187531"/>
    </source>
</evidence>
<gene>
    <name evidence="1" type="ORF">QYM36_019740</name>
</gene>
<comment type="caution">
    <text evidence="1">The sequence shown here is derived from an EMBL/GenBank/DDBJ whole genome shotgun (WGS) entry which is preliminary data.</text>
</comment>
<keyword evidence="2" id="KW-1185">Reference proteome</keyword>
<reference evidence="1" key="1">
    <citation type="submission" date="2023-07" db="EMBL/GenBank/DDBJ databases">
        <title>Chromosome-level genome assembly of Artemia franciscana.</title>
        <authorList>
            <person name="Jo E."/>
        </authorList>
    </citation>
    <scope>NUCLEOTIDE SEQUENCE</scope>
    <source>
        <tissue evidence="1">Whole body</tissue>
    </source>
</reference>
<accession>A0AA88KQT3</accession>
<dbReference type="Proteomes" id="UP001187531">
    <property type="component" value="Unassembled WGS sequence"/>
</dbReference>
<proteinExistence type="predicted"/>